<sequence>MNKETRQGVKLRVKGYTYSYTTSITTTTTTTTTIALPTAPYSVSGRHFEADTRFVFSQCSRPPAAAW</sequence>
<evidence type="ECO:0000313" key="1">
    <source>
        <dbReference type="EMBL" id="MPC65467.1"/>
    </source>
</evidence>
<organism evidence="1 2">
    <name type="scientific">Portunus trituberculatus</name>
    <name type="common">Swimming crab</name>
    <name type="synonym">Neptunus trituberculatus</name>
    <dbReference type="NCBI Taxonomy" id="210409"/>
    <lineage>
        <taxon>Eukaryota</taxon>
        <taxon>Metazoa</taxon>
        <taxon>Ecdysozoa</taxon>
        <taxon>Arthropoda</taxon>
        <taxon>Crustacea</taxon>
        <taxon>Multicrustacea</taxon>
        <taxon>Malacostraca</taxon>
        <taxon>Eumalacostraca</taxon>
        <taxon>Eucarida</taxon>
        <taxon>Decapoda</taxon>
        <taxon>Pleocyemata</taxon>
        <taxon>Brachyura</taxon>
        <taxon>Eubrachyura</taxon>
        <taxon>Portunoidea</taxon>
        <taxon>Portunidae</taxon>
        <taxon>Portuninae</taxon>
        <taxon>Portunus</taxon>
    </lineage>
</organism>
<name>A0A5B7H885_PORTR</name>
<comment type="caution">
    <text evidence="1">The sequence shown here is derived from an EMBL/GenBank/DDBJ whole genome shotgun (WGS) entry which is preliminary data.</text>
</comment>
<keyword evidence="2" id="KW-1185">Reference proteome</keyword>
<dbReference type="AlphaFoldDB" id="A0A5B7H885"/>
<reference evidence="1 2" key="1">
    <citation type="submission" date="2019-05" db="EMBL/GenBank/DDBJ databases">
        <title>Another draft genome of Portunus trituberculatus and its Hox gene families provides insights of decapod evolution.</title>
        <authorList>
            <person name="Jeong J.-H."/>
            <person name="Song I."/>
            <person name="Kim S."/>
            <person name="Choi T."/>
            <person name="Kim D."/>
            <person name="Ryu S."/>
            <person name="Kim W."/>
        </authorList>
    </citation>
    <scope>NUCLEOTIDE SEQUENCE [LARGE SCALE GENOMIC DNA]</scope>
    <source>
        <tissue evidence="1">Muscle</tissue>
    </source>
</reference>
<proteinExistence type="predicted"/>
<evidence type="ECO:0000313" key="2">
    <source>
        <dbReference type="Proteomes" id="UP000324222"/>
    </source>
</evidence>
<gene>
    <name evidence="1" type="ORF">E2C01_059601</name>
</gene>
<dbReference type="EMBL" id="VSRR010023406">
    <property type="protein sequence ID" value="MPC65467.1"/>
    <property type="molecule type" value="Genomic_DNA"/>
</dbReference>
<accession>A0A5B7H885</accession>
<protein>
    <submittedName>
        <fullName evidence="1">Uncharacterized protein</fullName>
    </submittedName>
</protein>
<dbReference type="Proteomes" id="UP000324222">
    <property type="component" value="Unassembled WGS sequence"/>
</dbReference>